<reference evidence="4" key="1">
    <citation type="submission" date="2020-07" db="EMBL/GenBank/DDBJ databases">
        <authorList>
            <person name="Partida-Martinez L."/>
            <person name="Huntemann M."/>
            <person name="Clum A."/>
            <person name="Wang J."/>
            <person name="Palaniappan K."/>
            <person name="Ritter S."/>
            <person name="Chen I.-M."/>
            <person name="Stamatis D."/>
            <person name="Reddy T."/>
            <person name="O'Malley R."/>
            <person name="Daum C."/>
            <person name="Shapiro N."/>
            <person name="Ivanova N."/>
            <person name="Kyrpides N."/>
            <person name="Woyke T."/>
        </authorList>
    </citation>
    <scope>NUCLEOTIDE SEQUENCE [LARGE SCALE GENOMIC DNA]</scope>
    <source>
        <strain evidence="4">AT2.8</strain>
    </source>
</reference>
<name>A0A852TCK6_9BACI</name>
<dbReference type="InterPro" id="IPR020481">
    <property type="entry name" value="Intracell_prot_inh_BsuPI"/>
</dbReference>
<organism evidence="3 4">
    <name type="scientific">Neobacillus niacini</name>
    <dbReference type="NCBI Taxonomy" id="86668"/>
    <lineage>
        <taxon>Bacteria</taxon>
        <taxon>Bacillati</taxon>
        <taxon>Bacillota</taxon>
        <taxon>Bacilli</taxon>
        <taxon>Bacillales</taxon>
        <taxon>Bacillaceae</taxon>
        <taxon>Neobacillus</taxon>
    </lineage>
</organism>
<dbReference type="AlphaFoldDB" id="A0A852TCK6"/>
<feature type="signal peptide" evidence="1">
    <location>
        <begin position="1"/>
        <end position="20"/>
    </location>
</feature>
<gene>
    <name evidence="3" type="ORF">F4694_002279</name>
</gene>
<evidence type="ECO:0000313" key="3">
    <source>
        <dbReference type="EMBL" id="NYE05526.1"/>
    </source>
</evidence>
<feature type="domain" description="Intracellular proteinase inhibitor BsuPI" evidence="2">
    <location>
        <begin position="30"/>
        <end position="126"/>
    </location>
</feature>
<reference evidence="4" key="2">
    <citation type="submission" date="2020-08" db="EMBL/GenBank/DDBJ databases">
        <title>The Agave Microbiome: Exploring the role of microbial communities in plant adaptations to desert environments.</title>
        <authorList>
            <person name="Partida-Martinez L.P."/>
        </authorList>
    </citation>
    <scope>NUCLEOTIDE SEQUENCE [LARGE SCALE GENOMIC DNA]</scope>
    <source>
        <strain evidence="4">AT2.8</strain>
    </source>
</reference>
<accession>A0A852TCK6</accession>
<evidence type="ECO:0000313" key="4">
    <source>
        <dbReference type="Proteomes" id="UP000548423"/>
    </source>
</evidence>
<keyword evidence="1" id="KW-0732">Signal</keyword>
<dbReference type="Proteomes" id="UP000548423">
    <property type="component" value="Unassembled WGS sequence"/>
</dbReference>
<dbReference type="EMBL" id="JACCBX010000004">
    <property type="protein sequence ID" value="NYE05526.1"/>
    <property type="molecule type" value="Genomic_DNA"/>
</dbReference>
<evidence type="ECO:0000259" key="2">
    <source>
        <dbReference type="Pfam" id="PF12690"/>
    </source>
</evidence>
<evidence type="ECO:0000256" key="1">
    <source>
        <dbReference type="SAM" id="SignalP"/>
    </source>
</evidence>
<comment type="caution">
    <text evidence="3">The sequence shown here is derived from an EMBL/GenBank/DDBJ whole genome shotgun (WGS) entry which is preliminary data.</text>
</comment>
<protein>
    <recommendedName>
        <fullName evidence="2">Intracellular proteinase inhibitor BsuPI domain-containing protein</fullName>
    </recommendedName>
</protein>
<feature type="chain" id="PRO_5038533882" description="Intracellular proteinase inhibitor BsuPI domain-containing protein" evidence="1">
    <location>
        <begin position="21"/>
        <end position="150"/>
    </location>
</feature>
<dbReference type="Pfam" id="PF12690">
    <property type="entry name" value="BsuPI"/>
    <property type="match status" value="1"/>
</dbReference>
<dbReference type="InterPro" id="IPR038144">
    <property type="entry name" value="IPI"/>
</dbReference>
<dbReference type="Gene3D" id="2.60.40.2360">
    <property type="entry name" value="Intracellular proteinase inhibitor BsuPI"/>
    <property type="match status" value="1"/>
</dbReference>
<sequence length="150" mass="17454">MRIVLSVILFLFSFSFRGEASFGEQFQFSVSPVVGNEKVEFELLIINNEVSPMHFEFPSSQYYEITVTDETGQEVYRYSKGRFFLQALQTIRIDPHQTFRKVENWDYKLNGKRVPAGQYTVTATLLPRKLNDKPLSNQQTIVSKKKFTLP</sequence>
<proteinExistence type="predicted"/>